<organism evidence="2 3">
    <name type="scientific">Phytophthora sojae (strain P6497)</name>
    <name type="common">Soybean stem and root rot agent</name>
    <name type="synonym">Phytophthora megasperma f. sp. glycines</name>
    <dbReference type="NCBI Taxonomy" id="1094619"/>
    <lineage>
        <taxon>Eukaryota</taxon>
        <taxon>Sar</taxon>
        <taxon>Stramenopiles</taxon>
        <taxon>Oomycota</taxon>
        <taxon>Peronosporomycetes</taxon>
        <taxon>Peronosporales</taxon>
        <taxon>Peronosporaceae</taxon>
        <taxon>Phytophthora</taxon>
    </lineage>
</organism>
<gene>
    <name evidence="2" type="ORF">PHYSODRAFT_259705</name>
</gene>
<sequence length="378" mass="42815">MGRRSVASQVEGAKKHGMLHLIQYQLTHVPPELFVSASSGPSSASPGELAGTLVRLDLSFNQLEGSQAIPDAIGSLTALRELYVNNNPRLEQLPSTLGNCIKLQVLDASSSALNSLPQELGRLQHLRVINIDDTPLQRRWEAKGHLVQRNEDDDPLTFSFENNDNNAPTVSTTISSPSKTKTIQTPCQQILRKLRLKDEREQLKLELFDLLRDKTYRLERHEDSVAASAVLCTALHRVLKLFPQAIDVRSLLRNAERLFPQEFSIETFEKLDASRIRREFDVLRTATERKKRAADLELKIRNLYFDRIDPMTVEGMLSDIKFLIKYAPRLFPKEARNVNGEQIQRDLVALQQQFARERAAAVDKLMIAVKTLYTSAHS</sequence>
<dbReference type="Pfam" id="PF00560">
    <property type="entry name" value="LRR_1"/>
    <property type="match status" value="2"/>
</dbReference>
<dbReference type="Gene3D" id="3.80.10.10">
    <property type="entry name" value="Ribonuclease Inhibitor"/>
    <property type="match status" value="1"/>
</dbReference>
<dbReference type="OMA" id="FDRIDPM"/>
<evidence type="ECO:0000313" key="3">
    <source>
        <dbReference type="Proteomes" id="UP000002640"/>
    </source>
</evidence>
<proteinExistence type="predicted"/>
<protein>
    <submittedName>
        <fullName evidence="2">Uncharacterized protein</fullName>
    </submittedName>
</protein>
<dbReference type="InterPro" id="IPR001611">
    <property type="entry name" value="Leu-rich_rpt"/>
</dbReference>
<dbReference type="AlphaFoldDB" id="G4Z229"/>
<dbReference type="SMR" id="G4Z229"/>
<dbReference type="InParanoid" id="G4Z229"/>
<dbReference type="KEGG" id="psoj:PHYSODRAFT_259705"/>
<evidence type="ECO:0000256" key="1">
    <source>
        <dbReference type="SAM" id="MobiDB-lite"/>
    </source>
</evidence>
<dbReference type="EMBL" id="JH159153">
    <property type="protein sequence ID" value="EGZ20720.1"/>
    <property type="molecule type" value="Genomic_DNA"/>
</dbReference>
<keyword evidence="3" id="KW-1185">Reference proteome</keyword>
<accession>G4Z229</accession>
<feature type="compositionally biased region" description="Low complexity" evidence="1">
    <location>
        <begin position="168"/>
        <end position="179"/>
    </location>
</feature>
<evidence type="ECO:0000313" key="2">
    <source>
        <dbReference type="EMBL" id="EGZ20720.1"/>
    </source>
</evidence>
<reference evidence="2 3" key="1">
    <citation type="journal article" date="2006" name="Science">
        <title>Phytophthora genome sequences uncover evolutionary origins and mechanisms of pathogenesis.</title>
        <authorList>
            <person name="Tyler B.M."/>
            <person name="Tripathy S."/>
            <person name="Zhang X."/>
            <person name="Dehal P."/>
            <person name="Jiang R.H."/>
            <person name="Aerts A."/>
            <person name="Arredondo F.D."/>
            <person name="Baxter L."/>
            <person name="Bensasson D."/>
            <person name="Beynon J.L."/>
            <person name="Chapman J."/>
            <person name="Damasceno C.M."/>
            <person name="Dorrance A.E."/>
            <person name="Dou D."/>
            <person name="Dickerman A.W."/>
            <person name="Dubchak I.L."/>
            <person name="Garbelotto M."/>
            <person name="Gijzen M."/>
            <person name="Gordon S.G."/>
            <person name="Govers F."/>
            <person name="Grunwald N.J."/>
            <person name="Huang W."/>
            <person name="Ivors K.L."/>
            <person name="Jones R.W."/>
            <person name="Kamoun S."/>
            <person name="Krampis K."/>
            <person name="Lamour K.H."/>
            <person name="Lee M.K."/>
            <person name="McDonald W.H."/>
            <person name="Medina M."/>
            <person name="Meijer H.J."/>
            <person name="Nordberg E.K."/>
            <person name="Maclean D.J."/>
            <person name="Ospina-Giraldo M.D."/>
            <person name="Morris P.F."/>
            <person name="Phuntumart V."/>
            <person name="Putnam N.H."/>
            <person name="Rash S."/>
            <person name="Rose J.K."/>
            <person name="Sakihama Y."/>
            <person name="Salamov A.A."/>
            <person name="Savidor A."/>
            <person name="Scheuring C.F."/>
            <person name="Smith B.M."/>
            <person name="Sobral B.W."/>
            <person name="Terry A."/>
            <person name="Torto-Alalibo T.A."/>
            <person name="Win J."/>
            <person name="Xu Z."/>
            <person name="Zhang H."/>
            <person name="Grigoriev I.V."/>
            <person name="Rokhsar D.S."/>
            <person name="Boore J.L."/>
        </authorList>
    </citation>
    <scope>NUCLEOTIDE SEQUENCE [LARGE SCALE GENOMIC DNA]</scope>
    <source>
        <strain evidence="2 3">P6497</strain>
    </source>
</reference>
<dbReference type="InterPro" id="IPR050715">
    <property type="entry name" value="LRR-SigEffector_domain"/>
</dbReference>
<name>G4Z229_PHYSP</name>
<dbReference type="Proteomes" id="UP000002640">
    <property type="component" value="Unassembled WGS sequence"/>
</dbReference>
<dbReference type="RefSeq" id="XP_009523437.1">
    <property type="nucleotide sequence ID" value="XM_009525142.1"/>
</dbReference>
<dbReference type="GeneID" id="20639109"/>
<dbReference type="PANTHER" id="PTHR45752">
    <property type="entry name" value="LEUCINE-RICH REPEAT-CONTAINING"/>
    <property type="match status" value="1"/>
</dbReference>
<dbReference type="SUPFAM" id="SSF52058">
    <property type="entry name" value="L domain-like"/>
    <property type="match status" value="1"/>
</dbReference>
<dbReference type="InterPro" id="IPR032675">
    <property type="entry name" value="LRR_dom_sf"/>
</dbReference>
<feature type="region of interest" description="Disordered" evidence="1">
    <location>
        <begin position="160"/>
        <end position="179"/>
    </location>
</feature>
<dbReference type="PANTHER" id="PTHR45752:SF187">
    <property type="entry name" value="LEUCINE-RICH REPEAT AND IQ DOMAIN-CONTAINING PROTEIN 4"/>
    <property type="match status" value="1"/>
</dbReference>